<evidence type="ECO:0000259" key="8">
    <source>
        <dbReference type="PROSITE" id="PS50893"/>
    </source>
</evidence>
<evidence type="ECO:0000256" key="2">
    <source>
        <dbReference type="ARBA" id="ARBA00005417"/>
    </source>
</evidence>
<keyword evidence="5" id="KW-0547">Nucleotide-binding</keyword>
<dbReference type="Gene3D" id="3.40.50.300">
    <property type="entry name" value="P-loop containing nucleotide triphosphate hydrolases"/>
    <property type="match status" value="1"/>
</dbReference>
<evidence type="ECO:0000256" key="5">
    <source>
        <dbReference type="ARBA" id="ARBA00022741"/>
    </source>
</evidence>
<organism evidence="9 10">
    <name type="scientific">Pseudonocardia kunmingensis</name>
    <dbReference type="NCBI Taxonomy" id="630975"/>
    <lineage>
        <taxon>Bacteria</taxon>
        <taxon>Bacillati</taxon>
        <taxon>Actinomycetota</taxon>
        <taxon>Actinomycetes</taxon>
        <taxon>Pseudonocardiales</taxon>
        <taxon>Pseudonocardiaceae</taxon>
        <taxon>Pseudonocardia</taxon>
    </lineage>
</organism>
<comment type="caution">
    <text evidence="9">The sequence shown here is derived from an EMBL/GenBank/DDBJ whole genome shotgun (WGS) entry which is preliminary data.</text>
</comment>
<dbReference type="PANTHER" id="PTHR43297:SF2">
    <property type="entry name" value="DIPEPTIDE TRANSPORT ATP-BINDING PROTEIN DPPD"/>
    <property type="match status" value="1"/>
</dbReference>
<dbReference type="SMART" id="SM00382">
    <property type="entry name" value="AAA"/>
    <property type="match status" value="1"/>
</dbReference>
<comment type="similarity">
    <text evidence="2">Belongs to the ABC transporter superfamily.</text>
</comment>
<proteinExistence type="inferred from homology"/>
<dbReference type="FunFam" id="3.40.50.300:FF:000016">
    <property type="entry name" value="Oligopeptide ABC transporter ATP-binding component"/>
    <property type="match status" value="1"/>
</dbReference>
<dbReference type="Pfam" id="PF08352">
    <property type="entry name" value="oligo_HPY"/>
    <property type="match status" value="1"/>
</dbReference>
<evidence type="ECO:0000256" key="6">
    <source>
        <dbReference type="ARBA" id="ARBA00022840"/>
    </source>
</evidence>
<evidence type="ECO:0000313" key="9">
    <source>
        <dbReference type="EMBL" id="TQM01932.1"/>
    </source>
</evidence>
<evidence type="ECO:0000313" key="10">
    <source>
        <dbReference type="Proteomes" id="UP000315677"/>
    </source>
</evidence>
<keyword evidence="7" id="KW-0472">Membrane</keyword>
<dbReference type="RefSeq" id="WP_142065018.1">
    <property type="nucleotide sequence ID" value="NZ_VFPA01000008.1"/>
</dbReference>
<dbReference type="InterPro" id="IPR003439">
    <property type="entry name" value="ABC_transporter-like_ATP-bd"/>
</dbReference>
<feature type="domain" description="ABC transporter" evidence="8">
    <location>
        <begin position="10"/>
        <end position="260"/>
    </location>
</feature>
<dbReference type="Pfam" id="PF00005">
    <property type="entry name" value="ABC_tran"/>
    <property type="match status" value="1"/>
</dbReference>
<dbReference type="InterPro" id="IPR013563">
    <property type="entry name" value="Oligopep_ABC_C"/>
</dbReference>
<name>A0A543CXU5_9PSEU</name>
<dbReference type="GO" id="GO:0005886">
    <property type="term" value="C:plasma membrane"/>
    <property type="evidence" value="ECO:0007669"/>
    <property type="project" value="UniProtKB-SubCell"/>
</dbReference>
<dbReference type="OrthoDB" id="3327300at2"/>
<protein>
    <submittedName>
        <fullName evidence="9">Oligopeptide/dipeptide ABC transporter ATP-binding protein</fullName>
    </submittedName>
</protein>
<evidence type="ECO:0000256" key="3">
    <source>
        <dbReference type="ARBA" id="ARBA00022448"/>
    </source>
</evidence>
<dbReference type="InterPro" id="IPR003593">
    <property type="entry name" value="AAA+_ATPase"/>
</dbReference>
<dbReference type="GO" id="GO:0016887">
    <property type="term" value="F:ATP hydrolysis activity"/>
    <property type="evidence" value="ECO:0007669"/>
    <property type="project" value="InterPro"/>
</dbReference>
<gene>
    <name evidence="9" type="ORF">FB558_8451</name>
</gene>
<dbReference type="EMBL" id="VFPA01000008">
    <property type="protein sequence ID" value="TQM01932.1"/>
    <property type="molecule type" value="Genomic_DNA"/>
</dbReference>
<sequence length="334" mass="35263">MSHPTTDAVLEVEGLTLDLAGDLAQPRLVHDVTFAVPPGASVALIGESGCGKTMTAMAVLGLLPAAVRVGAGSVRLDGRELLGLSPREISAVRGGAVGAVFQDPMSSLDPTMTIGDQIAEPRMLHLGERRAPARERARELLELVGIPDAGRRVSSYPHELSGGMQQRVMIASAIACEPRLLIADEPTTALDVTIQEEILELLDELRAQTGMAVLLVTHDLGVVADVCEQVVVMYAGHVVERAAATDLFAAPRHPYTRALLRSMPGLRAPRTLLDVIPGRVPPPGAIPAGCRFRPRCGFAVGDCTAEPGEDAVGDGHTTRCLRVARGDLDLEVAR</sequence>
<keyword evidence="6 9" id="KW-0067">ATP-binding</keyword>
<dbReference type="Proteomes" id="UP000315677">
    <property type="component" value="Unassembled WGS sequence"/>
</dbReference>
<keyword evidence="4" id="KW-1003">Cell membrane</keyword>
<dbReference type="InterPro" id="IPR050388">
    <property type="entry name" value="ABC_Ni/Peptide_Import"/>
</dbReference>
<dbReference type="GO" id="GO:0005524">
    <property type="term" value="F:ATP binding"/>
    <property type="evidence" value="ECO:0007669"/>
    <property type="project" value="UniProtKB-KW"/>
</dbReference>
<dbReference type="NCBIfam" id="TIGR01727">
    <property type="entry name" value="oligo_HPY"/>
    <property type="match status" value="1"/>
</dbReference>
<evidence type="ECO:0000256" key="7">
    <source>
        <dbReference type="ARBA" id="ARBA00023136"/>
    </source>
</evidence>
<keyword evidence="10" id="KW-1185">Reference proteome</keyword>
<evidence type="ECO:0000256" key="4">
    <source>
        <dbReference type="ARBA" id="ARBA00022475"/>
    </source>
</evidence>
<dbReference type="CDD" id="cd03257">
    <property type="entry name" value="ABC_NikE_OppD_transporters"/>
    <property type="match status" value="1"/>
</dbReference>
<comment type="subcellular location">
    <subcellularLocation>
        <location evidence="1">Cell membrane</location>
        <topology evidence="1">Peripheral membrane protein</topology>
    </subcellularLocation>
</comment>
<accession>A0A543CXU5</accession>
<dbReference type="PANTHER" id="PTHR43297">
    <property type="entry name" value="OLIGOPEPTIDE TRANSPORT ATP-BINDING PROTEIN APPD"/>
    <property type="match status" value="1"/>
</dbReference>
<evidence type="ECO:0000256" key="1">
    <source>
        <dbReference type="ARBA" id="ARBA00004202"/>
    </source>
</evidence>
<keyword evidence="3" id="KW-0813">Transport</keyword>
<dbReference type="PROSITE" id="PS50893">
    <property type="entry name" value="ABC_TRANSPORTER_2"/>
    <property type="match status" value="1"/>
</dbReference>
<dbReference type="PROSITE" id="PS00211">
    <property type="entry name" value="ABC_TRANSPORTER_1"/>
    <property type="match status" value="1"/>
</dbReference>
<dbReference type="InterPro" id="IPR027417">
    <property type="entry name" value="P-loop_NTPase"/>
</dbReference>
<dbReference type="GO" id="GO:0015833">
    <property type="term" value="P:peptide transport"/>
    <property type="evidence" value="ECO:0007669"/>
    <property type="project" value="InterPro"/>
</dbReference>
<dbReference type="AlphaFoldDB" id="A0A543CXU5"/>
<dbReference type="SUPFAM" id="SSF52540">
    <property type="entry name" value="P-loop containing nucleoside triphosphate hydrolases"/>
    <property type="match status" value="1"/>
</dbReference>
<dbReference type="InterPro" id="IPR017871">
    <property type="entry name" value="ABC_transporter-like_CS"/>
</dbReference>
<reference evidence="9 10" key="1">
    <citation type="submission" date="2019-06" db="EMBL/GenBank/DDBJ databases">
        <title>Sequencing the genomes of 1000 actinobacteria strains.</title>
        <authorList>
            <person name="Klenk H.-P."/>
        </authorList>
    </citation>
    <scope>NUCLEOTIDE SEQUENCE [LARGE SCALE GENOMIC DNA]</scope>
    <source>
        <strain evidence="9 10">DSM 45301</strain>
    </source>
</reference>